<reference evidence="2" key="2">
    <citation type="submission" date="2015-01" db="EMBL/GenBank/DDBJ databases">
        <title>Evolutionary Origins and Diversification of the Mycorrhizal Mutualists.</title>
        <authorList>
            <consortium name="DOE Joint Genome Institute"/>
            <consortium name="Mycorrhizal Genomics Consortium"/>
            <person name="Kohler A."/>
            <person name="Kuo A."/>
            <person name="Nagy L.G."/>
            <person name="Floudas D."/>
            <person name="Copeland A."/>
            <person name="Barry K.W."/>
            <person name="Cichocki N."/>
            <person name="Veneault-Fourrey C."/>
            <person name="LaButti K."/>
            <person name="Lindquist E.A."/>
            <person name="Lipzen A."/>
            <person name="Lundell T."/>
            <person name="Morin E."/>
            <person name="Murat C."/>
            <person name="Riley R."/>
            <person name="Ohm R."/>
            <person name="Sun H."/>
            <person name="Tunlid A."/>
            <person name="Henrissat B."/>
            <person name="Grigoriev I.V."/>
            <person name="Hibbett D.S."/>
            <person name="Martin F."/>
        </authorList>
    </citation>
    <scope>NUCLEOTIDE SEQUENCE [LARGE SCALE GENOMIC DNA]</scope>
    <source>
        <strain evidence="2">Marx 270</strain>
    </source>
</reference>
<keyword evidence="2" id="KW-1185">Reference proteome</keyword>
<proteinExistence type="predicted"/>
<dbReference type="InterPro" id="IPR036052">
    <property type="entry name" value="TrpB-like_PALP_sf"/>
</dbReference>
<gene>
    <name evidence="1" type="ORF">M404DRAFT_966822</name>
</gene>
<dbReference type="Proteomes" id="UP000054217">
    <property type="component" value="Unassembled WGS sequence"/>
</dbReference>
<evidence type="ECO:0000313" key="2">
    <source>
        <dbReference type="Proteomes" id="UP000054217"/>
    </source>
</evidence>
<name>A0A0C3JP82_PISTI</name>
<dbReference type="InParanoid" id="A0A0C3JP82"/>
<protein>
    <submittedName>
        <fullName evidence="1">Uncharacterized protein</fullName>
    </submittedName>
</protein>
<organism evidence="1 2">
    <name type="scientific">Pisolithus tinctorius Marx 270</name>
    <dbReference type="NCBI Taxonomy" id="870435"/>
    <lineage>
        <taxon>Eukaryota</taxon>
        <taxon>Fungi</taxon>
        <taxon>Dikarya</taxon>
        <taxon>Basidiomycota</taxon>
        <taxon>Agaricomycotina</taxon>
        <taxon>Agaricomycetes</taxon>
        <taxon>Agaricomycetidae</taxon>
        <taxon>Boletales</taxon>
        <taxon>Sclerodermatineae</taxon>
        <taxon>Pisolithaceae</taxon>
        <taxon>Pisolithus</taxon>
    </lineage>
</organism>
<evidence type="ECO:0000313" key="1">
    <source>
        <dbReference type="EMBL" id="KIO11003.1"/>
    </source>
</evidence>
<sequence>MKMLGAKVMPVQLGSKTLKDTVNEAIRLGHKPSYNPFPHQILFWPSSIPDYCP</sequence>
<dbReference type="AlphaFoldDB" id="A0A0C3JP82"/>
<dbReference type="HOGENOM" id="CLU_3069698_0_0_1"/>
<reference evidence="1 2" key="1">
    <citation type="submission" date="2014-04" db="EMBL/GenBank/DDBJ databases">
        <authorList>
            <consortium name="DOE Joint Genome Institute"/>
            <person name="Kuo A."/>
            <person name="Kohler A."/>
            <person name="Costa M.D."/>
            <person name="Nagy L.G."/>
            <person name="Floudas D."/>
            <person name="Copeland A."/>
            <person name="Barry K.W."/>
            <person name="Cichocki N."/>
            <person name="Veneault-Fourrey C."/>
            <person name="LaButti K."/>
            <person name="Lindquist E.A."/>
            <person name="Lipzen A."/>
            <person name="Lundell T."/>
            <person name="Morin E."/>
            <person name="Murat C."/>
            <person name="Sun H."/>
            <person name="Tunlid A."/>
            <person name="Henrissat B."/>
            <person name="Grigoriev I.V."/>
            <person name="Hibbett D.S."/>
            <person name="Martin F."/>
            <person name="Nordberg H.P."/>
            <person name="Cantor M.N."/>
            <person name="Hua S.X."/>
        </authorList>
    </citation>
    <scope>NUCLEOTIDE SEQUENCE [LARGE SCALE GENOMIC DNA]</scope>
    <source>
        <strain evidence="1 2">Marx 270</strain>
    </source>
</reference>
<accession>A0A0C3JP82</accession>
<dbReference type="EMBL" id="KN831950">
    <property type="protein sequence ID" value="KIO11003.1"/>
    <property type="molecule type" value="Genomic_DNA"/>
</dbReference>
<dbReference type="Gene3D" id="3.40.50.1100">
    <property type="match status" value="1"/>
</dbReference>